<dbReference type="EMBL" id="SGPM01000127">
    <property type="protein sequence ID" value="THH29372.1"/>
    <property type="molecule type" value="Genomic_DNA"/>
</dbReference>
<dbReference type="AlphaFoldDB" id="A0A4S4MT35"/>
<reference evidence="3 4" key="1">
    <citation type="submission" date="2019-02" db="EMBL/GenBank/DDBJ databases">
        <title>Genome sequencing of the rare red list fungi Antrodiella citrinella (Flaviporus citrinellus).</title>
        <authorList>
            <person name="Buettner E."/>
            <person name="Kellner H."/>
        </authorList>
    </citation>
    <scope>NUCLEOTIDE SEQUENCE [LARGE SCALE GENOMIC DNA]</scope>
    <source>
        <strain evidence="3 4">DSM 108506</strain>
    </source>
</reference>
<evidence type="ECO:0000256" key="1">
    <source>
        <dbReference type="SAM" id="MobiDB-lite"/>
    </source>
</evidence>
<feature type="region of interest" description="Disordered" evidence="1">
    <location>
        <begin position="177"/>
        <end position="213"/>
    </location>
</feature>
<evidence type="ECO:0000256" key="2">
    <source>
        <dbReference type="SAM" id="SignalP"/>
    </source>
</evidence>
<feature type="chain" id="PRO_5020859103" evidence="2">
    <location>
        <begin position="20"/>
        <end position="213"/>
    </location>
</feature>
<accession>A0A4S4MT35</accession>
<organism evidence="3 4">
    <name type="scientific">Antrodiella citrinella</name>
    <dbReference type="NCBI Taxonomy" id="2447956"/>
    <lineage>
        <taxon>Eukaryota</taxon>
        <taxon>Fungi</taxon>
        <taxon>Dikarya</taxon>
        <taxon>Basidiomycota</taxon>
        <taxon>Agaricomycotina</taxon>
        <taxon>Agaricomycetes</taxon>
        <taxon>Polyporales</taxon>
        <taxon>Steccherinaceae</taxon>
        <taxon>Antrodiella</taxon>
    </lineage>
</organism>
<proteinExistence type="predicted"/>
<evidence type="ECO:0000313" key="3">
    <source>
        <dbReference type="EMBL" id="THH29372.1"/>
    </source>
</evidence>
<gene>
    <name evidence="3" type="ORF">EUX98_g4817</name>
</gene>
<feature type="region of interest" description="Disordered" evidence="1">
    <location>
        <begin position="102"/>
        <end position="130"/>
    </location>
</feature>
<comment type="caution">
    <text evidence="3">The sequence shown here is derived from an EMBL/GenBank/DDBJ whole genome shotgun (WGS) entry which is preliminary data.</text>
</comment>
<feature type="compositionally biased region" description="Polar residues" evidence="1">
    <location>
        <begin position="118"/>
        <end position="127"/>
    </location>
</feature>
<feature type="compositionally biased region" description="Low complexity" evidence="1">
    <location>
        <begin position="20"/>
        <end position="37"/>
    </location>
</feature>
<dbReference type="OrthoDB" id="10638167at2759"/>
<feature type="signal peptide" evidence="2">
    <location>
        <begin position="1"/>
        <end position="19"/>
    </location>
</feature>
<protein>
    <submittedName>
        <fullName evidence="3">Uncharacterized protein</fullName>
    </submittedName>
</protein>
<keyword evidence="2" id="KW-0732">Signal</keyword>
<evidence type="ECO:0000313" key="4">
    <source>
        <dbReference type="Proteomes" id="UP000308730"/>
    </source>
</evidence>
<dbReference type="Proteomes" id="UP000308730">
    <property type="component" value="Unassembled WGS sequence"/>
</dbReference>
<feature type="compositionally biased region" description="Acidic residues" evidence="1">
    <location>
        <begin position="104"/>
        <end position="115"/>
    </location>
</feature>
<feature type="region of interest" description="Disordered" evidence="1">
    <location>
        <begin position="20"/>
        <end position="40"/>
    </location>
</feature>
<sequence length="213" mass="23662">MSTTLRIIILLTAAAASTAASVSPSPTRSRPPTSSVPAPSPIPFPYVPKWEFLDDADVDAFFDEAIAQELPELPFEYHRPTDTATPTDYFPWEGLYRTPKMFFSDDEDDEDEEEDHQATQTTSTPSHMPTPFLMLNPDLRDVVAGQFADGERPSFWQRDTSDCDDNERDETLIEELLRDQGGEEDKASGTVTAQVPQPEEASDVEPFKASGCP</sequence>
<name>A0A4S4MT35_9APHY</name>
<keyword evidence="4" id="KW-1185">Reference proteome</keyword>
<feature type="compositionally biased region" description="Basic and acidic residues" evidence="1">
    <location>
        <begin position="177"/>
        <end position="187"/>
    </location>
</feature>